<dbReference type="EMBL" id="FMWP01000012">
    <property type="protein sequence ID" value="SCZ88401.1"/>
    <property type="molecule type" value="Genomic_DNA"/>
</dbReference>
<evidence type="ECO:0000256" key="1">
    <source>
        <dbReference type="SAM" id="MobiDB-lite"/>
    </source>
</evidence>
<feature type="region of interest" description="Disordered" evidence="1">
    <location>
        <begin position="143"/>
        <end position="172"/>
    </location>
</feature>
<gene>
    <name evidence="2" type="ORF">BZ3500_MVSOF-1268-A1-R1_CHR2-1G04386</name>
</gene>
<dbReference type="AlphaFoldDB" id="A0A2X0KQJ0"/>
<organism evidence="2 3">
    <name type="scientific">Microbotryum saponariae</name>
    <dbReference type="NCBI Taxonomy" id="289078"/>
    <lineage>
        <taxon>Eukaryota</taxon>
        <taxon>Fungi</taxon>
        <taxon>Dikarya</taxon>
        <taxon>Basidiomycota</taxon>
        <taxon>Pucciniomycotina</taxon>
        <taxon>Microbotryomycetes</taxon>
        <taxon>Microbotryales</taxon>
        <taxon>Microbotryaceae</taxon>
        <taxon>Microbotryum</taxon>
    </lineage>
</organism>
<protein>
    <submittedName>
        <fullName evidence="2">BZ3500_MvSof-1268-A1-R1_Chr2-1g04386 protein</fullName>
    </submittedName>
</protein>
<dbReference type="Proteomes" id="UP000249723">
    <property type="component" value="Unassembled WGS sequence"/>
</dbReference>
<keyword evidence="3" id="KW-1185">Reference proteome</keyword>
<feature type="compositionally biased region" description="Basic and acidic residues" evidence="1">
    <location>
        <begin position="155"/>
        <end position="172"/>
    </location>
</feature>
<name>A0A2X0KQJ0_9BASI</name>
<evidence type="ECO:0000313" key="3">
    <source>
        <dbReference type="Proteomes" id="UP000249723"/>
    </source>
</evidence>
<feature type="compositionally biased region" description="Polar residues" evidence="1">
    <location>
        <begin position="68"/>
        <end position="80"/>
    </location>
</feature>
<accession>A0A2X0KQJ0</accession>
<dbReference type="OrthoDB" id="5409596at2759"/>
<sequence length="278" mass="31407">MRLDYYNRRVARVPVTSVLSARTCNCNPMIPQLASGSDFGSFSAAKSDQGFRPMGLRSRRVAVDGRPQTRSATRNTSKTSYAKPEHKQQSFEHYPILTPISEASIELDEPLLADPRAARQVQWRLLIWVSRLGAYEFSARYQSDNRPSCRPIRSRSLEATETHEDRQDSSELRKKAKVILGESLDKDSTARPVQIEAIAALFELEQFGNRDRYDAVTTGSGKSVLFEAMHLIYVRGAVTIVGKNVIVVSEETWRDGELYRQLDDPNHKIPFILIVYAG</sequence>
<evidence type="ECO:0000313" key="2">
    <source>
        <dbReference type="EMBL" id="SCZ88401.1"/>
    </source>
</evidence>
<proteinExistence type="predicted"/>
<reference evidence="3" key="1">
    <citation type="submission" date="2016-10" db="EMBL/GenBank/DDBJ databases">
        <authorList>
            <person name="Jeantristanb JTB J.-T."/>
            <person name="Ricardo R."/>
        </authorList>
    </citation>
    <scope>NUCLEOTIDE SEQUENCE [LARGE SCALE GENOMIC DNA]</scope>
</reference>
<feature type="region of interest" description="Disordered" evidence="1">
    <location>
        <begin position="64"/>
        <end position="88"/>
    </location>
</feature>